<evidence type="ECO:0000256" key="2">
    <source>
        <dbReference type="SAM" id="SignalP"/>
    </source>
</evidence>
<keyword evidence="2" id="KW-0732">Signal</keyword>
<reference evidence="3" key="3">
    <citation type="submission" date="2025-05" db="UniProtKB">
        <authorList>
            <consortium name="EnsemblMetazoa"/>
        </authorList>
    </citation>
    <scope>IDENTIFICATION</scope>
</reference>
<dbReference type="RefSeq" id="XP_016990574.1">
    <property type="nucleotide sequence ID" value="XM_017135085.1"/>
</dbReference>
<name>A0A6P4FM89_DRORH</name>
<keyword evidence="4" id="KW-1185">Reference proteome</keyword>
<organism evidence="5">
    <name type="scientific">Drosophila rhopaloa</name>
    <name type="common">Fruit fly</name>
    <dbReference type="NCBI Taxonomy" id="1041015"/>
    <lineage>
        <taxon>Eukaryota</taxon>
        <taxon>Metazoa</taxon>
        <taxon>Ecdysozoa</taxon>
        <taxon>Arthropoda</taxon>
        <taxon>Hexapoda</taxon>
        <taxon>Insecta</taxon>
        <taxon>Pterygota</taxon>
        <taxon>Neoptera</taxon>
        <taxon>Endopterygota</taxon>
        <taxon>Diptera</taxon>
        <taxon>Brachycera</taxon>
        <taxon>Muscomorpha</taxon>
        <taxon>Ephydroidea</taxon>
        <taxon>Drosophilidae</taxon>
        <taxon>Drosophila</taxon>
        <taxon>Sophophora</taxon>
    </lineage>
</organism>
<dbReference type="AlphaFoldDB" id="A0A6P4FM89"/>
<feature type="compositionally biased region" description="Basic and acidic residues" evidence="1">
    <location>
        <begin position="58"/>
        <end position="73"/>
    </location>
</feature>
<gene>
    <name evidence="5" type="primary">LOC108052642</name>
    <name evidence="3" type="synonym">108052642</name>
</gene>
<dbReference type="Proteomes" id="UP001652680">
    <property type="component" value="Unassembled WGS sequence"/>
</dbReference>
<accession>A0A6P4FM89</accession>
<proteinExistence type="predicted"/>
<feature type="signal peptide" evidence="2">
    <location>
        <begin position="1"/>
        <end position="24"/>
    </location>
</feature>
<feature type="region of interest" description="Disordered" evidence="1">
    <location>
        <begin position="33"/>
        <end position="73"/>
    </location>
</feature>
<reference evidence="4" key="1">
    <citation type="journal article" date="2021" name="Elife">
        <title>Highly contiguous assemblies of 101 drosophilid genomes.</title>
        <authorList>
            <person name="Kim B.Y."/>
            <person name="Wang J.R."/>
            <person name="Miller D.E."/>
            <person name="Barmina O."/>
            <person name="Delaney E."/>
            <person name="Thompson A."/>
            <person name="Comeault A.A."/>
            <person name="Peede D."/>
            <person name="D'Agostino E.R."/>
            <person name="Pelaez J."/>
            <person name="Aguilar J.M."/>
            <person name="Haji D."/>
            <person name="Matsunaga T."/>
            <person name="Armstrong E.E."/>
            <person name="Zych M."/>
            <person name="Ogawa Y."/>
            <person name="Stamenkovic-Radak M."/>
            <person name="Jelic M."/>
            <person name="Veselinovic M.S."/>
            <person name="Tanaskovic M."/>
            <person name="Eric P."/>
            <person name="Gao J.J."/>
            <person name="Katoh T.K."/>
            <person name="Toda M.J."/>
            <person name="Watabe H."/>
            <person name="Watada M."/>
            <person name="Davis J.S."/>
            <person name="Moyle L.C."/>
            <person name="Manoli G."/>
            <person name="Bertolini E."/>
            <person name="Kostal V."/>
            <person name="Hawley R.S."/>
            <person name="Takahashi A."/>
            <person name="Jones C.D."/>
            <person name="Price D.K."/>
            <person name="Whiteman N."/>
            <person name="Kopp A."/>
            <person name="Matute D.R."/>
            <person name="Petrov D.A."/>
        </authorList>
    </citation>
    <scope>NUCLEOTIDE SEQUENCE [LARGE SCALE GENOMIC DNA]</scope>
</reference>
<feature type="chain" id="PRO_5027857599" evidence="2">
    <location>
        <begin position="25"/>
        <end position="73"/>
    </location>
</feature>
<evidence type="ECO:0000256" key="1">
    <source>
        <dbReference type="SAM" id="MobiDB-lite"/>
    </source>
</evidence>
<sequence>MSSASLKFYLLCLLVICVIGWSAGMPSSELTREELEERYRQTPPVPDERDADAEVDNAYDRFTPRPRSPHIEG</sequence>
<evidence type="ECO:0000313" key="3">
    <source>
        <dbReference type="EnsemblMetazoa" id="XP_016990574.1"/>
    </source>
</evidence>
<evidence type="ECO:0000313" key="4">
    <source>
        <dbReference type="Proteomes" id="UP001652680"/>
    </source>
</evidence>
<reference evidence="5" key="2">
    <citation type="submission" date="2025-04" db="UniProtKB">
        <authorList>
            <consortium name="RefSeq"/>
        </authorList>
    </citation>
    <scope>IDENTIFICATION</scope>
</reference>
<protein>
    <submittedName>
        <fullName evidence="5">Uncharacterized protein LOC108052642</fullName>
    </submittedName>
</protein>
<dbReference type="OrthoDB" id="7828421at2759"/>
<evidence type="ECO:0000313" key="5">
    <source>
        <dbReference type="RefSeq" id="XP_016990574.1"/>
    </source>
</evidence>
<dbReference type="EnsemblMetazoa" id="XM_017135085.2">
    <property type="protein sequence ID" value="XP_016990574.1"/>
    <property type="gene ID" value="LOC108052642"/>
</dbReference>
<dbReference type="GeneID" id="108052642"/>